<keyword evidence="1" id="KW-0732">Signal</keyword>
<dbReference type="InterPro" id="IPR038696">
    <property type="entry name" value="IalB_sf"/>
</dbReference>
<gene>
    <name evidence="2" type="ORF">ACFPP9_10725</name>
</gene>
<dbReference type="Proteomes" id="UP001596150">
    <property type="component" value="Unassembled WGS sequence"/>
</dbReference>
<keyword evidence="3" id="KW-1185">Reference proteome</keyword>
<proteinExistence type="predicted"/>
<evidence type="ECO:0000313" key="2">
    <source>
        <dbReference type="EMBL" id="MFC5516245.1"/>
    </source>
</evidence>
<dbReference type="EMBL" id="JBHSML010000003">
    <property type="protein sequence ID" value="MFC5516245.1"/>
    <property type="molecule type" value="Genomic_DNA"/>
</dbReference>
<name>A0ABW0PUE2_9HYPH</name>
<reference evidence="3" key="1">
    <citation type="journal article" date="2019" name="Int. J. Syst. Evol. Microbiol.">
        <title>The Global Catalogue of Microorganisms (GCM) 10K type strain sequencing project: providing services to taxonomists for standard genome sequencing and annotation.</title>
        <authorList>
            <consortium name="The Broad Institute Genomics Platform"/>
            <consortium name="The Broad Institute Genome Sequencing Center for Infectious Disease"/>
            <person name="Wu L."/>
            <person name="Ma J."/>
        </authorList>
    </citation>
    <scope>NUCLEOTIDE SEQUENCE [LARGE SCALE GENOMIC DNA]</scope>
    <source>
        <strain evidence="3">KACC 12633</strain>
    </source>
</reference>
<sequence>MIKGFTRWVQPSLVAAALVFGAPALASAQEQGGDVPVLGANKAAAAAAPSWLSTCQGPGRAAELECQMEQRAVISGSGQLIGSVTIRVPSQTRKPVLMVRGPLGLSLASGVTIDVDDASPLALPLQTCDAGGCYAGAPITDELLNAMFKGQKLNVTFENLSKEPIKLPMSLTGFSATYGKIK</sequence>
<dbReference type="InterPro" id="IPR010642">
    <property type="entry name" value="Invasion_prot_B"/>
</dbReference>
<feature type="chain" id="PRO_5045063200" evidence="1">
    <location>
        <begin position="29"/>
        <end position="182"/>
    </location>
</feature>
<feature type="signal peptide" evidence="1">
    <location>
        <begin position="1"/>
        <end position="28"/>
    </location>
</feature>
<dbReference type="Pfam" id="PF06776">
    <property type="entry name" value="IalB"/>
    <property type="match status" value="1"/>
</dbReference>
<dbReference type="RefSeq" id="WP_266341552.1">
    <property type="nucleotide sequence ID" value="NZ_JAPKNH010000001.1"/>
</dbReference>
<accession>A0ABW0PUE2</accession>
<dbReference type="Gene3D" id="2.60.40.1880">
    <property type="entry name" value="Invasion associated locus B (IalB) protein"/>
    <property type="match status" value="1"/>
</dbReference>
<evidence type="ECO:0000313" key="3">
    <source>
        <dbReference type="Proteomes" id="UP001596150"/>
    </source>
</evidence>
<comment type="caution">
    <text evidence="2">The sequence shown here is derived from an EMBL/GenBank/DDBJ whole genome shotgun (WGS) entry which is preliminary data.</text>
</comment>
<protein>
    <submittedName>
        <fullName evidence="2">Invasion associated locus B family protein</fullName>
    </submittedName>
</protein>
<evidence type="ECO:0000256" key="1">
    <source>
        <dbReference type="SAM" id="SignalP"/>
    </source>
</evidence>
<organism evidence="2 3">
    <name type="scientific">Kaistia terrae</name>
    <dbReference type="NCBI Taxonomy" id="537017"/>
    <lineage>
        <taxon>Bacteria</taxon>
        <taxon>Pseudomonadati</taxon>
        <taxon>Pseudomonadota</taxon>
        <taxon>Alphaproteobacteria</taxon>
        <taxon>Hyphomicrobiales</taxon>
        <taxon>Kaistiaceae</taxon>
        <taxon>Kaistia</taxon>
    </lineage>
</organism>